<keyword evidence="3" id="KW-0012">Acyltransferase</keyword>
<gene>
    <name evidence="3" type="ORF">NSE01_03230</name>
</gene>
<feature type="transmembrane region" description="Helical" evidence="1">
    <location>
        <begin position="26"/>
        <end position="46"/>
    </location>
</feature>
<sequence length="337" mass="36748">MRGLAAVCVVIHHEAAYHSSIGILPRGYLAVDFFFLLSGFVLTPVFEQRLAQGVRPMRLLAERYARLMPVMAIGIAIGAAAHATDHGTWQAFLSMILALLLIPSITGQGAIYPANGPMWSLAFELFANTVHVLLLDRLKNWQLLMISAACGVGAAFATLITGDISFGDVTADWGYGFFRIGLSYPLGIVLARLHRSAKRRWQVNWAIPVLLLPAILLGAQWLPRIGGDLLLVILVMPALLWVSASVSVPQRAMPALRWLGEISYPVYAVHVPILAFTILVAGKFGWQDTLWFRSAVFAAILAASARIAASPLVKGVRLPDHLWRPAHFELPQGHANG</sequence>
<name>A0A512AFK6_9SPHN</name>
<keyword evidence="1" id="KW-0472">Membrane</keyword>
<evidence type="ECO:0000313" key="4">
    <source>
        <dbReference type="Proteomes" id="UP000321464"/>
    </source>
</evidence>
<reference evidence="3 4" key="1">
    <citation type="submission" date="2019-07" db="EMBL/GenBank/DDBJ databases">
        <title>Whole genome shotgun sequence of Novosphingobium sediminis NBRC 106119.</title>
        <authorList>
            <person name="Hosoyama A."/>
            <person name="Uohara A."/>
            <person name="Ohji S."/>
            <person name="Ichikawa N."/>
        </authorList>
    </citation>
    <scope>NUCLEOTIDE SEQUENCE [LARGE SCALE GENOMIC DNA]</scope>
    <source>
        <strain evidence="3 4">NBRC 106119</strain>
    </source>
</reference>
<keyword evidence="4" id="KW-1185">Reference proteome</keyword>
<feature type="transmembrane region" description="Helical" evidence="1">
    <location>
        <begin position="67"/>
        <end position="83"/>
    </location>
</feature>
<dbReference type="GO" id="GO:0016747">
    <property type="term" value="F:acyltransferase activity, transferring groups other than amino-acyl groups"/>
    <property type="evidence" value="ECO:0007669"/>
    <property type="project" value="InterPro"/>
</dbReference>
<keyword evidence="1" id="KW-1133">Transmembrane helix</keyword>
<dbReference type="EMBL" id="BJYR01000002">
    <property type="protein sequence ID" value="GEN98490.1"/>
    <property type="molecule type" value="Genomic_DNA"/>
</dbReference>
<organism evidence="3 4">
    <name type="scientific">Novosphingobium sediminis</name>
    <dbReference type="NCBI Taxonomy" id="707214"/>
    <lineage>
        <taxon>Bacteria</taxon>
        <taxon>Pseudomonadati</taxon>
        <taxon>Pseudomonadota</taxon>
        <taxon>Alphaproteobacteria</taxon>
        <taxon>Sphingomonadales</taxon>
        <taxon>Sphingomonadaceae</taxon>
        <taxon>Novosphingobium</taxon>
    </lineage>
</organism>
<feature type="transmembrane region" description="Helical" evidence="1">
    <location>
        <begin position="203"/>
        <end position="223"/>
    </location>
</feature>
<proteinExistence type="predicted"/>
<dbReference type="AlphaFoldDB" id="A0A512AFK6"/>
<dbReference type="InterPro" id="IPR050879">
    <property type="entry name" value="Acyltransferase_3"/>
</dbReference>
<dbReference type="PANTHER" id="PTHR23028:SF134">
    <property type="entry name" value="PUTATIVE (AFU_ORTHOLOGUE AFUA_4G08520)-RELATED"/>
    <property type="match status" value="1"/>
</dbReference>
<feature type="transmembrane region" description="Helical" evidence="1">
    <location>
        <begin position="290"/>
        <end position="309"/>
    </location>
</feature>
<evidence type="ECO:0000256" key="1">
    <source>
        <dbReference type="SAM" id="Phobius"/>
    </source>
</evidence>
<dbReference type="PANTHER" id="PTHR23028">
    <property type="entry name" value="ACETYLTRANSFERASE"/>
    <property type="match status" value="1"/>
</dbReference>
<feature type="transmembrane region" description="Helical" evidence="1">
    <location>
        <begin position="262"/>
        <end position="284"/>
    </location>
</feature>
<dbReference type="Pfam" id="PF01757">
    <property type="entry name" value="Acyl_transf_3"/>
    <property type="match status" value="1"/>
</dbReference>
<keyword evidence="3" id="KW-0808">Transferase</keyword>
<accession>A0A512AFK6</accession>
<feature type="domain" description="Acyltransferase 3" evidence="2">
    <location>
        <begin position="1"/>
        <end position="304"/>
    </location>
</feature>
<comment type="caution">
    <text evidence="3">The sequence shown here is derived from an EMBL/GenBank/DDBJ whole genome shotgun (WGS) entry which is preliminary data.</text>
</comment>
<evidence type="ECO:0000313" key="3">
    <source>
        <dbReference type="EMBL" id="GEN98490.1"/>
    </source>
</evidence>
<evidence type="ECO:0000259" key="2">
    <source>
        <dbReference type="Pfam" id="PF01757"/>
    </source>
</evidence>
<dbReference type="InterPro" id="IPR002656">
    <property type="entry name" value="Acyl_transf_3_dom"/>
</dbReference>
<feature type="transmembrane region" description="Helical" evidence="1">
    <location>
        <begin position="89"/>
        <end position="112"/>
    </location>
</feature>
<dbReference type="Proteomes" id="UP000321464">
    <property type="component" value="Unassembled WGS sequence"/>
</dbReference>
<keyword evidence="1" id="KW-0812">Transmembrane</keyword>
<protein>
    <submittedName>
        <fullName evidence="3">Acyltransferase</fullName>
    </submittedName>
</protein>
<feature type="transmembrane region" description="Helical" evidence="1">
    <location>
        <begin position="173"/>
        <end position="191"/>
    </location>
</feature>
<feature type="transmembrane region" description="Helical" evidence="1">
    <location>
        <begin position="143"/>
        <end position="161"/>
    </location>
</feature>
<feature type="transmembrane region" description="Helical" evidence="1">
    <location>
        <begin position="229"/>
        <end position="250"/>
    </location>
</feature>